<name>A0A936YPL8_9HYPH</name>
<gene>
    <name evidence="1" type="ORF">JJB09_10785</name>
</gene>
<organism evidence="1 2">
    <name type="scientific">Rhizobium setariae</name>
    <dbReference type="NCBI Taxonomy" id="2801340"/>
    <lineage>
        <taxon>Bacteria</taxon>
        <taxon>Pseudomonadati</taxon>
        <taxon>Pseudomonadota</taxon>
        <taxon>Alphaproteobacteria</taxon>
        <taxon>Hyphomicrobiales</taxon>
        <taxon>Rhizobiaceae</taxon>
        <taxon>Rhizobium/Agrobacterium group</taxon>
        <taxon>Rhizobium</taxon>
    </lineage>
</organism>
<evidence type="ECO:0000313" key="2">
    <source>
        <dbReference type="Proteomes" id="UP000633219"/>
    </source>
</evidence>
<protein>
    <submittedName>
        <fullName evidence="1">Uncharacterized protein</fullName>
    </submittedName>
</protein>
<keyword evidence="2" id="KW-1185">Reference proteome</keyword>
<dbReference type="Proteomes" id="UP000633219">
    <property type="component" value="Unassembled WGS sequence"/>
</dbReference>
<evidence type="ECO:0000313" key="1">
    <source>
        <dbReference type="EMBL" id="MBL0372512.1"/>
    </source>
</evidence>
<proteinExistence type="predicted"/>
<accession>A0A936YPL8</accession>
<dbReference type="RefSeq" id="WP_201657378.1">
    <property type="nucleotide sequence ID" value="NZ_JAEQNC010000005.1"/>
</dbReference>
<reference evidence="1" key="1">
    <citation type="submission" date="2021-01" db="EMBL/GenBank/DDBJ databases">
        <title>Rhizobium sp. strain KVB221 16S ribosomal RNA gene Genome sequencing and assembly.</title>
        <authorList>
            <person name="Kang M."/>
        </authorList>
    </citation>
    <scope>NUCLEOTIDE SEQUENCE</scope>
    <source>
        <strain evidence="1">KVB221</strain>
    </source>
</reference>
<sequence length="67" mass="7382">MTEQRSAATSAKILEHLCRHPGCTHWGSWGYDSGDGVSGWWCLEHRPNTNPVEQAAAENWVSDGNEG</sequence>
<dbReference type="AlphaFoldDB" id="A0A936YPL8"/>
<comment type="caution">
    <text evidence="1">The sequence shown here is derived from an EMBL/GenBank/DDBJ whole genome shotgun (WGS) entry which is preliminary data.</text>
</comment>
<dbReference type="EMBL" id="JAEQNC010000005">
    <property type="protein sequence ID" value="MBL0372512.1"/>
    <property type="molecule type" value="Genomic_DNA"/>
</dbReference>